<dbReference type="SUPFAM" id="SSF56491">
    <property type="entry name" value="A heparin-binding domain"/>
    <property type="match status" value="1"/>
</dbReference>
<evidence type="ECO:0000256" key="2">
    <source>
        <dbReference type="ARBA" id="ARBA00022692"/>
    </source>
</evidence>
<protein>
    <submittedName>
        <fullName evidence="12">Beta-amyloid-like protein</fullName>
    </submittedName>
</protein>
<dbReference type="Pfam" id="PF02177">
    <property type="entry name" value="APP_N"/>
    <property type="match status" value="1"/>
</dbReference>
<evidence type="ECO:0000256" key="9">
    <source>
        <dbReference type="SAM" id="MobiDB-lite"/>
    </source>
</evidence>
<dbReference type="Pfam" id="PF12924">
    <property type="entry name" value="APP_Cu_bd"/>
    <property type="match status" value="1"/>
</dbReference>
<dbReference type="InterPro" id="IPR011178">
    <property type="entry name" value="Amyloid_glyco_Cu-bd"/>
</dbReference>
<evidence type="ECO:0000256" key="4">
    <source>
        <dbReference type="ARBA" id="ARBA00022989"/>
    </source>
</evidence>
<evidence type="ECO:0000256" key="3">
    <source>
        <dbReference type="ARBA" id="ARBA00022729"/>
    </source>
</evidence>
<feature type="region of interest" description="Disordered" evidence="9">
    <location>
        <begin position="219"/>
        <end position="301"/>
    </location>
</feature>
<feature type="signal peptide" evidence="10">
    <location>
        <begin position="1"/>
        <end position="23"/>
    </location>
</feature>
<accession>A0A8D8WQX6</accession>
<dbReference type="PANTHER" id="PTHR23103">
    <property type="entry name" value="ALZHEIMER'S DISEASE BETA-AMYLOID RELATED"/>
    <property type="match status" value="1"/>
</dbReference>
<keyword evidence="5" id="KW-0472">Membrane</keyword>
<comment type="caution">
    <text evidence="8">Lacks conserved residue(s) required for the propagation of feature annotation.</text>
</comment>
<dbReference type="InterPro" id="IPR015849">
    <property type="entry name" value="Amyloid_glyco_heparin-bd"/>
</dbReference>
<dbReference type="PROSITE" id="PS00319">
    <property type="entry name" value="APP_CUBD"/>
    <property type="match status" value="1"/>
</dbReference>
<keyword evidence="2" id="KW-0812">Transmembrane</keyword>
<evidence type="ECO:0000313" key="12">
    <source>
        <dbReference type="EMBL" id="CAG6667160.1"/>
    </source>
</evidence>
<organism evidence="12">
    <name type="scientific">Cacopsylla melanoneura</name>
    <dbReference type="NCBI Taxonomy" id="428564"/>
    <lineage>
        <taxon>Eukaryota</taxon>
        <taxon>Metazoa</taxon>
        <taxon>Ecdysozoa</taxon>
        <taxon>Arthropoda</taxon>
        <taxon>Hexapoda</taxon>
        <taxon>Insecta</taxon>
        <taxon>Pterygota</taxon>
        <taxon>Neoptera</taxon>
        <taxon>Paraneoptera</taxon>
        <taxon>Hemiptera</taxon>
        <taxon>Sternorrhyncha</taxon>
        <taxon>Psylloidea</taxon>
        <taxon>Psyllidae</taxon>
        <taxon>Psyllinae</taxon>
        <taxon>Cacopsylla</taxon>
    </lineage>
</organism>
<dbReference type="InterPro" id="IPR036669">
    <property type="entry name" value="Amyloid_Cu-bd_sf"/>
</dbReference>
<dbReference type="InterPro" id="IPR008154">
    <property type="entry name" value="Amyloid_glyco_extra"/>
</dbReference>
<evidence type="ECO:0000256" key="5">
    <source>
        <dbReference type="ARBA" id="ARBA00023136"/>
    </source>
</evidence>
<feature type="disulfide bond" evidence="8">
    <location>
        <begin position="137"/>
        <end position="191"/>
    </location>
</feature>
<dbReference type="InterPro" id="IPR008155">
    <property type="entry name" value="Amyloid_glyco"/>
</dbReference>
<evidence type="ECO:0000259" key="11">
    <source>
        <dbReference type="PROSITE" id="PS51869"/>
    </source>
</evidence>
<name>A0A8D8WQX6_9HEMI</name>
<evidence type="ECO:0000256" key="8">
    <source>
        <dbReference type="PROSITE-ProRule" id="PRU01217"/>
    </source>
</evidence>
<dbReference type="GO" id="GO:0008201">
    <property type="term" value="F:heparin binding"/>
    <property type="evidence" value="ECO:0007669"/>
    <property type="project" value="UniProtKB-UniRule"/>
</dbReference>
<sequence>MLTICQSVVVFCIVLGIAFKVEADVPASHFEPQVAMLCPKGDQNTYRSQYMLDSGRWTTDLTHKVSCYRDKLDILDYCKKIYPKHDIRNIVESSNYVKISNWCKVGHSKCKHTDWVKPYRCLEGPFQSDALLVPEHCVFDHIHNQSKCWEYERWNQTAAQSCSERDLSLRSFAMLLPCGISLFAGVEFVCCPMKDKLQAKENILNPIPMNKFRQFSNEDVEELDDEDDASIDDDDDDESEIKKPAVPNTKDTKQDEEDDDTDDEDDDDDDDDDNNNEDDMDEDEEEDEDDARSDGDGGDSE</sequence>
<feature type="compositionally biased region" description="Acidic residues" evidence="9">
    <location>
        <begin position="219"/>
        <end position="239"/>
    </location>
</feature>
<evidence type="ECO:0000256" key="1">
    <source>
        <dbReference type="ARBA" id="ARBA00004479"/>
    </source>
</evidence>
<proteinExistence type="inferred from homology"/>
<dbReference type="EMBL" id="HBUF01215843">
    <property type="protein sequence ID" value="CAG6667161.1"/>
    <property type="molecule type" value="Transcribed_RNA"/>
</dbReference>
<dbReference type="Gene3D" id="3.90.570.10">
    <property type="entry name" value="Amyloidogenic glycoprotein, heparin-binding domain"/>
    <property type="match status" value="1"/>
</dbReference>
<dbReference type="Gene3D" id="3.30.1490.140">
    <property type="entry name" value="Amyloidogenic glycoprotein, copper-binding domain"/>
    <property type="match status" value="1"/>
</dbReference>
<dbReference type="GO" id="GO:0043025">
    <property type="term" value="C:neuronal cell body"/>
    <property type="evidence" value="ECO:0007669"/>
    <property type="project" value="TreeGrafter"/>
</dbReference>
<dbReference type="EMBL" id="HBUF01215841">
    <property type="protein sequence ID" value="CAG6667159.1"/>
    <property type="molecule type" value="Transcribed_RNA"/>
</dbReference>
<comment type="similarity">
    <text evidence="8">Belongs to the APP family.</text>
</comment>
<keyword evidence="7" id="KW-0325">Glycoprotein</keyword>
<dbReference type="InterPro" id="IPR019744">
    <property type="entry name" value="APP_CUBD_CS"/>
</dbReference>
<feature type="disulfide bond" evidence="8">
    <location>
        <begin position="148"/>
        <end position="178"/>
    </location>
</feature>
<comment type="subcellular location">
    <subcellularLocation>
        <location evidence="1">Membrane</location>
        <topology evidence="1">Single-pass type I membrane protein</topology>
    </subcellularLocation>
</comment>
<dbReference type="SMART" id="SM00006">
    <property type="entry name" value="A4_EXTRA"/>
    <property type="match status" value="1"/>
</dbReference>
<dbReference type="GO" id="GO:0043005">
    <property type="term" value="C:neuron projection"/>
    <property type="evidence" value="ECO:0007669"/>
    <property type="project" value="TreeGrafter"/>
</dbReference>
<dbReference type="EMBL" id="HBUF01215842">
    <property type="protein sequence ID" value="CAG6667160.1"/>
    <property type="molecule type" value="Transcribed_RNA"/>
</dbReference>
<feature type="region of interest" description="GFLD subdomain" evidence="8">
    <location>
        <begin position="28"/>
        <end position="127"/>
    </location>
</feature>
<feature type="disulfide bond" evidence="8">
    <location>
        <begin position="162"/>
        <end position="190"/>
    </location>
</feature>
<dbReference type="GO" id="GO:0007409">
    <property type="term" value="P:axonogenesis"/>
    <property type="evidence" value="ECO:0007669"/>
    <property type="project" value="TreeGrafter"/>
</dbReference>
<dbReference type="GO" id="GO:0016020">
    <property type="term" value="C:membrane"/>
    <property type="evidence" value="ECO:0007669"/>
    <property type="project" value="UniProtKB-SubCell"/>
</dbReference>
<dbReference type="InterPro" id="IPR036454">
    <property type="entry name" value="Amyloid_glyco_heparin-bd_sf"/>
</dbReference>
<dbReference type="PROSITE" id="PS51869">
    <property type="entry name" value="APP_E1"/>
    <property type="match status" value="1"/>
</dbReference>
<feature type="region of interest" description="CuBD subdomain" evidence="8">
    <location>
        <begin position="135"/>
        <end position="193"/>
    </location>
</feature>
<keyword evidence="3 10" id="KW-0732">Signal</keyword>
<keyword evidence="4" id="KW-1133">Transmembrane helix</keyword>
<reference evidence="12" key="1">
    <citation type="submission" date="2021-05" db="EMBL/GenBank/DDBJ databases">
        <authorList>
            <person name="Alioto T."/>
            <person name="Alioto T."/>
            <person name="Gomez Garrido J."/>
        </authorList>
    </citation>
    <scope>NUCLEOTIDE SEQUENCE</scope>
</reference>
<feature type="disulfide bond" evidence="8">
    <location>
        <begin position="103"/>
        <end position="110"/>
    </location>
</feature>
<feature type="compositionally biased region" description="Acidic residues" evidence="9">
    <location>
        <begin position="254"/>
        <end position="301"/>
    </location>
</feature>
<evidence type="ECO:0000256" key="10">
    <source>
        <dbReference type="SAM" id="SignalP"/>
    </source>
</evidence>
<keyword evidence="6 8" id="KW-1015">Disulfide bond</keyword>
<feature type="domain" description="E1" evidence="11">
    <location>
        <begin position="28"/>
        <end position="193"/>
    </location>
</feature>
<dbReference type="SUPFAM" id="SSF89811">
    <property type="entry name" value="Amyloid beta a4 protein copper binding domain (domain 2)"/>
    <property type="match status" value="1"/>
</dbReference>
<feature type="chain" id="PRO_5033955622" evidence="10">
    <location>
        <begin position="24"/>
        <end position="301"/>
    </location>
</feature>
<dbReference type="GO" id="GO:0046914">
    <property type="term" value="F:transition metal ion binding"/>
    <property type="evidence" value="ECO:0007669"/>
    <property type="project" value="InterPro"/>
</dbReference>
<dbReference type="PANTHER" id="PTHR23103:SF15">
    <property type="entry name" value="AMYLOID-BETA-LIKE PROTEIN"/>
    <property type="match status" value="1"/>
</dbReference>
<dbReference type="AlphaFoldDB" id="A0A8D8WQX6"/>
<evidence type="ECO:0000256" key="6">
    <source>
        <dbReference type="ARBA" id="ARBA00023157"/>
    </source>
</evidence>
<dbReference type="GO" id="GO:0007417">
    <property type="term" value="P:central nervous system development"/>
    <property type="evidence" value="ECO:0007669"/>
    <property type="project" value="TreeGrafter"/>
</dbReference>
<evidence type="ECO:0000256" key="7">
    <source>
        <dbReference type="ARBA" id="ARBA00023180"/>
    </source>
</evidence>